<keyword evidence="3" id="KW-0863">Zinc-finger</keyword>
<dbReference type="PANTHER" id="PTHR46481">
    <property type="entry name" value="ZINC FINGER BED DOMAIN-CONTAINING PROTEIN 4"/>
    <property type="match status" value="1"/>
</dbReference>
<evidence type="ECO:0000256" key="6">
    <source>
        <dbReference type="SAM" id="MobiDB-lite"/>
    </source>
</evidence>
<dbReference type="OMA" id="VLNYWKE"/>
<keyword evidence="2" id="KW-0479">Metal-binding</keyword>
<keyword evidence="4" id="KW-0862">Zinc</keyword>
<dbReference type="GO" id="GO:0008270">
    <property type="term" value="F:zinc ion binding"/>
    <property type="evidence" value="ECO:0007669"/>
    <property type="project" value="UniProtKB-KW"/>
</dbReference>
<comment type="subcellular location">
    <subcellularLocation>
        <location evidence="1">Nucleus</location>
    </subcellularLocation>
</comment>
<dbReference type="GO" id="GO:0005634">
    <property type="term" value="C:nucleus"/>
    <property type="evidence" value="ECO:0007669"/>
    <property type="project" value="UniProtKB-SubCell"/>
</dbReference>
<proteinExistence type="predicted"/>
<keyword evidence="5" id="KW-0539">Nucleus</keyword>
<dbReference type="InParanoid" id="Q2GYX5"/>
<evidence type="ECO:0000313" key="8">
    <source>
        <dbReference type="EMBL" id="EAQ85576.1"/>
    </source>
</evidence>
<evidence type="ECO:0000259" key="7">
    <source>
        <dbReference type="Pfam" id="PF05699"/>
    </source>
</evidence>
<gene>
    <name evidence="8" type="ORF">CHGG_06829</name>
</gene>
<evidence type="ECO:0000256" key="2">
    <source>
        <dbReference type="ARBA" id="ARBA00022723"/>
    </source>
</evidence>
<accession>Q2GYX5</accession>
<dbReference type="VEuPathDB" id="FungiDB:CHGG_06829"/>
<evidence type="ECO:0000256" key="5">
    <source>
        <dbReference type="ARBA" id="ARBA00023242"/>
    </source>
</evidence>
<dbReference type="OrthoDB" id="5078122at2759"/>
<evidence type="ECO:0000256" key="1">
    <source>
        <dbReference type="ARBA" id="ARBA00004123"/>
    </source>
</evidence>
<dbReference type="InterPro" id="IPR008906">
    <property type="entry name" value="HATC_C_dom"/>
</dbReference>
<evidence type="ECO:0000313" key="9">
    <source>
        <dbReference type="Proteomes" id="UP000001056"/>
    </source>
</evidence>
<dbReference type="HOGENOM" id="CLU_1844852_0_0_1"/>
<dbReference type="EMBL" id="CH408033">
    <property type="protein sequence ID" value="EAQ85576.1"/>
    <property type="molecule type" value="Genomic_DNA"/>
</dbReference>
<feature type="region of interest" description="Disordered" evidence="6">
    <location>
        <begin position="1"/>
        <end position="33"/>
    </location>
</feature>
<feature type="domain" description="HAT C-terminal dimerisation" evidence="7">
    <location>
        <begin position="42"/>
        <end position="111"/>
    </location>
</feature>
<organism evidence="8 9">
    <name type="scientific">Chaetomium globosum (strain ATCC 6205 / CBS 148.51 / DSM 1962 / NBRC 6347 / NRRL 1970)</name>
    <name type="common">Soil fungus</name>
    <dbReference type="NCBI Taxonomy" id="306901"/>
    <lineage>
        <taxon>Eukaryota</taxon>
        <taxon>Fungi</taxon>
        <taxon>Dikarya</taxon>
        <taxon>Ascomycota</taxon>
        <taxon>Pezizomycotina</taxon>
        <taxon>Sordariomycetes</taxon>
        <taxon>Sordariomycetidae</taxon>
        <taxon>Sordariales</taxon>
        <taxon>Chaetomiaceae</taxon>
        <taxon>Chaetomium</taxon>
    </lineage>
</organism>
<evidence type="ECO:0000256" key="3">
    <source>
        <dbReference type="ARBA" id="ARBA00022771"/>
    </source>
</evidence>
<dbReference type="GeneID" id="4393632"/>
<feature type="compositionally biased region" description="Polar residues" evidence="6">
    <location>
        <begin position="1"/>
        <end position="12"/>
    </location>
</feature>
<dbReference type="eggNOG" id="KOG1121">
    <property type="taxonomic scope" value="Eukaryota"/>
</dbReference>
<reference evidence="9" key="1">
    <citation type="journal article" date="2015" name="Genome Announc.">
        <title>Draft genome sequence of the cellulolytic fungus Chaetomium globosum.</title>
        <authorList>
            <person name="Cuomo C.A."/>
            <person name="Untereiner W.A."/>
            <person name="Ma L.-J."/>
            <person name="Grabherr M."/>
            <person name="Birren B.W."/>
        </authorList>
    </citation>
    <scope>NUCLEOTIDE SEQUENCE [LARGE SCALE GENOMIC DNA]</scope>
    <source>
        <strain evidence="9">ATCC 6205 / CBS 148.51 / DSM 1962 / NBRC 6347 / NRRL 1970</strain>
    </source>
</reference>
<dbReference type="SUPFAM" id="SSF53098">
    <property type="entry name" value="Ribonuclease H-like"/>
    <property type="match status" value="1"/>
</dbReference>
<protein>
    <recommendedName>
        <fullName evidence="7">HAT C-terminal dimerisation domain-containing protein</fullName>
    </recommendedName>
</protein>
<dbReference type="STRING" id="306901.Q2GYX5"/>
<dbReference type="RefSeq" id="XP_001224485.1">
    <property type="nucleotide sequence ID" value="XM_001224484.1"/>
</dbReference>
<dbReference type="PANTHER" id="PTHR46481:SF10">
    <property type="entry name" value="ZINC FINGER BED DOMAIN-CONTAINING PROTEIN 39"/>
    <property type="match status" value="1"/>
</dbReference>
<name>Q2GYX5_CHAGB</name>
<dbReference type="AlphaFoldDB" id="Q2GYX5"/>
<sequence>MPTTLQQSSSPTLDLDCAPSRSSSDEEGNGDEIDRYYNMKVGGNVDPAEWWISNKAQFLKLSQMALDVLAIPAMAADCKRSFSIAKLTLSSQRHAMKWETIEMLQMLKNWLRNGDIVIGGVMMGSSPGWGSIKGQQGYE</sequence>
<dbReference type="Proteomes" id="UP000001056">
    <property type="component" value="Unassembled WGS sequence"/>
</dbReference>
<dbReference type="GO" id="GO:0046983">
    <property type="term" value="F:protein dimerization activity"/>
    <property type="evidence" value="ECO:0007669"/>
    <property type="project" value="InterPro"/>
</dbReference>
<keyword evidence="9" id="KW-1185">Reference proteome</keyword>
<evidence type="ECO:0000256" key="4">
    <source>
        <dbReference type="ARBA" id="ARBA00022833"/>
    </source>
</evidence>
<dbReference type="InterPro" id="IPR052035">
    <property type="entry name" value="ZnF_BED_domain_contain"/>
</dbReference>
<dbReference type="Pfam" id="PF05699">
    <property type="entry name" value="Dimer_Tnp_hAT"/>
    <property type="match status" value="1"/>
</dbReference>
<dbReference type="InterPro" id="IPR012337">
    <property type="entry name" value="RNaseH-like_sf"/>
</dbReference>